<dbReference type="PROSITE" id="PS51196">
    <property type="entry name" value="SECA_MOTOR_DEAD"/>
    <property type="match status" value="1"/>
</dbReference>
<keyword evidence="12 16" id="KW-1278">Translocase</keyword>
<dbReference type="Pfam" id="PF07517">
    <property type="entry name" value="SecA_DEAD"/>
    <property type="match status" value="1"/>
</dbReference>
<evidence type="ECO:0000256" key="16">
    <source>
        <dbReference type="HAMAP-Rule" id="MF_01382"/>
    </source>
</evidence>
<dbReference type="Pfam" id="PF21090">
    <property type="entry name" value="P-loop_SecA"/>
    <property type="match status" value="2"/>
</dbReference>
<dbReference type="Gene3D" id="1.10.3060.10">
    <property type="entry name" value="Helical scaffold and wing domains of SecA"/>
    <property type="match status" value="1"/>
</dbReference>
<dbReference type="PROSITE" id="PS01312">
    <property type="entry name" value="SECA"/>
    <property type="match status" value="1"/>
</dbReference>
<dbReference type="HAMAP" id="MF_01382">
    <property type="entry name" value="SecA"/>
    <property type="match status" value="1"/>
</dbReference>
<accession>A0A285RBJ9</accession>
<feature type="binding site" evidence="16">
    <location>
        <position position="97"/>
    </location>
    <ligand>
        <name>ATP</name>
        <dbReference type="ChEBI" id="CHEBI:30616"/>
    </ligand>
</feature>
<dbReference type="PROSITE" id="PS51192">
    <property type="entry name" value="HELICASE_ATP_BIND_1"/>
    <property type="match status" value="1"/>
</dbReference>
<evidence type="ECO:0000256" key="18">
    <source>
        <dbReference type="SAM" id="MobiDB-lite"/>
    </source>
</evidence>
<feature type="domain" description="Helicase C-terminal" evidence="20">
    <location>
        <begin position="426"/>
        <end position="598"/>
    </location>
</feature>
<comment type="subunit">
    <text evidence="16">Monomer and homodimer. Part of the essential Sec protein translocation apparatus which comprises SecA, SecYEG and auxiliary proteins SecDF. Other proteins may also be involved.</text>
</comment>
<evidence type="ECO:0000259" key="19">
    <source>
        <dbReference type="PROSITE" id="PS51192"/>
    </source>
</evidence>
<dbReference type="GO" id="GO:0017038">
    <property type="term" value="P:protein import"/>
    <property type="evidence" value="ECO:0007669"/>
    <property type="project" value="InterPro"/>
</dbReference>
<evidence type="ECO:0000256" key="10">
    <source>
        <dbReference type="ARBA" id="ARBA00022840"/>
    </source>
</evidence>
<dbReference type="SMART" id="SM00957">
    <property type="entry name" value="SecA_DEAD"/>
    <property type="match status" value="1"/>
</dbReference>
<keyword evidence="8 16" id="KW-0547">Nucleotide-binding</keyword>
<dbReference type="GO" id="GO:0006605">
    <property type="term" value="P:protein targeting"/>
    <property type="evidence" value="ECO:0007669"/>
    <property type="project" value="UniProtKB-UniRule"/>
</dbReference>
<keyword evidence="5 16" id="KW-1003">Cell membrane</keyword>
<evidence type="ECO:0000256" key="3">
    <source>
        <dbReference type="ARBA" id="ARBA00007650"/>
    </source>
</evidence>
<dbReference type="PANTHER" id="PTHR30612:SF0">
    <property type="entry name" value="CHLOROPLAST PROTEIN-TRANSPORTING ATPASE"/>
    <property type="match status" value="1"/>
</dbReference>
<dbReference type="InterPro" id="IPR027417">
    <property type="entry name" value="P-loop_NTPase"/>
</dbReference>
<comment type="cofactor">
    <cofactor evidence="1">
        <name>Zn(2+)</name>
        <dbReference type="ChEBI" id="CHEBI:29105"/>
    </cofactor>
</comment>
<keyword evidence="9" id="KW-0862">Zinc</keyword>
<keyword evidence="23" id="KW-1185">Reference proteome</keyword>
<dbReference type="SUPFAM" id="SSF81886">
    <property type="entry name" value="Helical scaffold and wing domains of SecA"/>
    <property type="match status" value="1"/>
</dbReference>
<evidence type="ECO:0000259" key="20">
    <source>
        <dbReference type="PROSITE" id="PS51194"/>
    </source>
</evidence>
<dbReference type="Pfam" id="PF07516">
    <property type="entry name" value="SecA_SW"/>
    <property type="match status" value="1"/>
</dbReference>
<feature type="region of interest" description="Disordered" evidence="18">
    <location>
        <begin position="798"/>
        <end position="847"/>
    </location>
</feature>
<dbReference type="SMART" id="SM00958">
    <property type="entry name" value="SecA_PP_bind"/>
    <property type="match status" value="1"/>
</dbReference>
<dbReference type="InterPro" id="IPR000185">
    <property type="entry name" value="SecA"/>
</dbReference>
<dbReference type="SUPFAM" id="SSF52540">
    <property type="entry name" value="P-loop containing nucleoside triphosphate hydrolases"/>
    <property type="match status" value="2"/>
</dbReference>
<evidence type="ECO:0000256" key="2">
    <source>
        <dbReference type="ARBA" id="ARBA00004496"/>
    </source>
</evidence>
<keyword evidence="4 16" id="KW-0813">Transport</keyword>
<dbReference type="CDD" id="cd18803">
    <property type="entry name" value="SF2_C_secA"/>
    <property type="match status" value="1"/>
</dbReference>
<evidence type="ECO:0000256" key="17">
    <source>
        <dbReference type="RuleBase" id="RU003874"/>
    </source>
</evidence>
<evidence type="ECO:0000313" key="22">
    <source>
        <dbReference type="EMBL" id="SOB91483.1"/>
    </source>
</evidence>
<dbReference type="InterPro" id="IPR001650">
    <property type="entry name" value="Helicase_C-like"/>
</dbReference>
<dbReference type="FunFam" id="3.40.50.300:FF:000694">
    <property type="entry name" value="Preprotein translocase subunit SecA"/>
    <property type="match status" value="1"/>
</dbReference>
<dbReference type="NCBIfam" id="NF006630">
    <property type="entry name" value="PRK09200.1"/>
    <property type="match status" value="1"/>
</dbReference>
<comment type="catalytic activity">
    <reaction evidence="15 16">
        <text>ATP + H2O + cellular proteinSide 1 = ADP + phosphate + cellular proteinSide 2.</text>
        <dbReference type="EC" id="7.4.2.8"/>
    </reaction>
</comment>
<dbReference type="PROSITE" id="PS51194">
    <property type="entry name" value="HELICASE_CTER"/>
    <property type="match status" value="1"/>
</dbReference>
<dbReference type="FunFam" id="1.10.3060.10:FF:000002">
    <property type="entry name" value="Preprotein translocase subunit SecA"/>
    <property type="match status" value="1"/>
</dbReference>
<evidence type="ECO:0000256" key="13">
    <source>
        <dbReference type="ARBA" id="ARBA00023010"/>
    </source>
</evidence>
<dbReference type="PRINTS" id="PR00906">
    <property type="entry name" value="SECA"/>
</dbReference>
<dbReference type="GO" id="GO:0065002">
    <property type="term" value="P:intracellular protein transmembrane transport"/>
    <property type="evidence" value="ECO:0007669"/>
    <property type="project" value="UniProtKB-UniRule"/>
</dbReference>
<comment type="subcellular location">
    <subcellularLocation>
        <location evidence="16">Cell membrane</location>
        <topology evidence="16">Peripheral membrane protein</topology>
        <orientation evidence="16">Cytoplasmic side</orientation>
    </subcellularLocation>
    <subcellularLocation>
        <location evidence="2 16">Cytoplasm</location>
    </subcellularLocation>
    <text evidence="16">Distribution is 50-50.</text>
</comment>
<dbReference type="GO" id="GO:0046872">
    <property type="term" value="F:metal ion binding"/>
    <property type="evidence" value="ECO:0007669"/>
    <property type="project" value="UniProtKB-KW"/>
</dbReference>
<dbReference type="CDD" id="cd17928">
    <property type="entry name" value="DEXDc_SecA"/>
    <property type="match status" value="1"/>
</dbReference>
<evidence type="ECO:0000256" key="12">
    <source>
        <dbReference type="ARBA" id="ARBA00022967"/>
    </source>
</evidence>
<dbReference type="GO" id="GO:0005524">
    <property type="term" value="F:ATP binding"/>
    <property type="evidence" value="ECO:0007669"/>
    <property type="project" value="UniProtKB-UniRule"/>
</dbReference>
<evidence type="ECO:0000256" key="5">
    <source>
        <dbReference type="ARBA" id="ARBA00022475"/>
    </source>
</evidence>
<dbReference type="NCBIfam" id="TIGR00963">
    <property type="entry name" value="secA"/>
    <property type="match status" value="1"/>
</dbReference>
<dbReference type="InterPro" id="IPR011116">
    <property type="entry name" value="SecA_Wing/Scaffold"/>
</dbReference>
<dbReference type="EMBL" id="OBMQ01000001">
    <property type="protein sequence ID" value="SOB91483.1"/>
    <property type="molecule type" value="Genomic_DNA"/>
</dbReference>
<dbReference type="GO" id="GO:0005829">
    <property type="term" value="C:cytosol"/>
    <property type="evidence" value="ECO:0007669"/>
    <property type="project" value="TreeGrafter"/>
</dbReference>
<organism evidence="22 23">
    <name type="scientific">Ureibacillus xyleni</name>
    <dbReference type="NCBI Taxonomy" id="614648"/>
    <lineage>
        <taxon>Bacteria</taxon>
        <taxon>Bacillati</taxon>
        <taxon>Bacillota</taxon>
        <taxon>Bacilli</taxon>
        <taxon>Bacillales</taxon>
        <taxon>Caryophanaceae</taxon>
        <taxon>Ureibacillus</taxon>
    </lineage>
</organism>
<dbReference type="GO" id="GO:0005886">
    <property type="term" value="C:plasma membrane"/>
    <property type="evidence" value="ECO:0007669"/>
    <property type="project" value="UniProtKB-SubCell"/>
</dbReference>
<feature type="compositionally biased region" description="Basic and acidic residues" evidence="18">
    <location>
        <begin position="820"/>
        <end position="829"/>
    </location>
</feature>
<dbReference type="InterPro" id="IPR004027">
    <property type="entry name" value="SEC_C_motif"/>
</dbReference>
<dbReference type="Gene3D" id="3.90.1440.10">
    <property type="entry name" value="SecA, preprotein cross-linking domain"/>
    <property type="match status" value="1"/>
</dbReference>
<name>A0A285RBJ9_9BACL</name>
<dbReference type="GO" id="GO:0031522">
    <property type="term" value="C:cell envelope Sec protein transport complex"/>
    <property type="evidence" value="ECO:0007669"/>
    <property type="project" value="TreeGrafter"/>
</dbReference>
<feature type="domain" description="SecA family profile" evidence="21">
    <location>
        <begin position="13"/>
        <end position="582"/>
    </location>
</feature>
<dbReference type="Proteomes" id="UP000219636">
    <property type="component" value="Unassembled WGS sequence"/>
</dbReference>
<dbReference type="FunFam" id="3.90.1440.10:FF:000001">
    <property type="entry name" value="Preprotein translocase subunit SecA"/>
    <property type="match status" value="1"/>
</dbReference>
<keyword evidence="10 16" id="KW-0067">ATP-binding</keyword>
<dbReference type="Pfam" id="PF01043">
    <property type="entry name" value="SecA_PP_bind"/>
    <property type="match status" value="1"/>
</dbReference>
<evidence type="ECO:0000256" key="1">
    <source>
        <dbReference type="ARBA" id="ARBA00001947"/>
    </source>
</evidence>
<dbReference type="AlphaFoldDB" id="A0A285RBJ9"/>
<evidence type="ECO:0000313" key="23">
    <source>
        <dbReference type="Proteomes" id="UP000219636"/>
    </source>
</evidence>
<evidence type="ECO:0000256" key="9">
    <source>
        <dbReference type="ARBA" id="ARBA00022833"/>
    </source>
</evidence>
<evidence type="ECO:0000256" key="4">
    <source>
        <dbReference type="ARBA" id="ARBA00022448"/>
    </source>
</evidence>
<feature type="binding site" evidence="16">
    <location>
        <position position="504"/>
    </location>
    <ligand>
        <name>ATP</name>
        <dbReference type="ChEBI" id="CHEBI:30616"/>
    </ligand>
</feature>
<evidence type="ECO:0000256" key="15">
    <source>
        <dbReference type="ARBA" id="ARBA00034006"/>
    </source>
</evidence>
<evidence type="ECO:0000256" key="8">
    <source>
        <dbReference type="ARBA" id="ARBA00022741"/>
    </source>
</evidence>
<evidence type="ECO:0000256" key="6">
    <source>
        <dbReference type="ARBA" id="ARBA00022490"/>
    </source>
</evidence>
<evidence type="ECO:0000259" key="21">
    <source>
        <dbReference type="PROSITE" id="PS51196"/>
    </source>
</evidence>
<evidence type="ECO:0000256" key="7">
    <source>
        <dbReference type="ARBA" id="ARBA00022723"/>
    </source>
</evidence>
<dbReference type="InterPro" id="IPR011115">
    <property type="entry name" value="SecA_DEAD"/>
</dbReference>
<feature type="binding site" evidence="16">
    <location>
        <begin position="115"/>
        <end position="119"/>
    </location>
    <ligand>
        <name>ATP</name>
        <dbReference type="ChEBI" id="CHEBI:30616"/>
    </ligand>
</feature>
<comment type="function">
    <text evidence="16">Part of the Sec protein translocase complex. Interacts with the SecYEG preprotein conducting channel. Has a central role in coupling the hydrolysis of ATP to the transfer of proteins into and across the cell membrane, serving as an ATP-driven molecular motor driving the stepwise translocation of polypeptide chains across the membrane.</text>
</comment>
<gene>
    <name evidence="16" type="primary">secA</name>
    <name evidence="22" type="ORF">SAMN05880501_101317</name>
</gene>
<evidence type="ECO:0000256" key="14">
    <source>
        <dbReference type="ARBA" id="ARBA00023136"/>
    </source>
</evidence>
<dbReference type="GO" id="GO:0008564">
    <property type="term" value="F:protein-exporting ATPase activity"/>
    <property type="evidence" value="ECO:0007669"/>
    <property type="project" value="UniProtKB-EC"/>
</dbReference>
<dbReference type="GO" id="GO:0043952">
    <property type="term" value="P:protein transport by the Sec complex"/>
    <property type="evidence" value="ECO:0007669"/>
    <property type="project" value="TreeGrafter"/>
</dbReference>
<dbReference type="InterPro" id="IPR044722">
    <property type="entry name" value="SecA_SF2_C"/>
</dbReference>
<dbReference type="Gene3D" id="3.40.50.300">
    <property type="entry name" value="P-loop containing nucleotide triphosphate hydrolases"/>
    <property type="match status" value="3"/>
</dbReference>
<keyword evidence="11 16" id="KW-0653">Protein transport</keyword>
<dbReference type="InterPro" id="IPR020937">
    <property type="entry name" value="SecA_CS"/>
</dbReference>
<evidence type="ECO:0000256" key="11">
    <source>
        <dbReference type="ARBA" id="ARBA00022927"/>
    </source>
</evidence>
<keyword evidence="6 16" id="KW-0963">Cytoplasm</keyword>
<dbReference type="InterPro" id="IPR014001">
    <property type="entry name" value="Helicase_ATP-bd"/>
</dbReference>
<dbReference type="EC" id="7.4.2.8" evidence="16"/>
<comment type="similarity">
    <text evidence="3 16 17">Belongs to the SecA family.</text>
</comment>
<keyword evidence="13 16" id="KW-0811">Translocation</keyword>
<dbReference type="SUPFAM" id="SSF81767">
    <property type="entry name" value="Pre-protein crosslinking domain of SecA"/>
    <property type="match status" value="1"/>
</dbReference>
<dbReference type="PANTHER" id="PTHR30612">
    <property type="entry name" value="SECA INNER MEMBRANE COMPONENT OF SEC PROTEIN SECRETION SYSTEM"/>
    <property type="match status" value="1"/>
</dbReference>
<dbReference type="NCBIfam" id="NF009538">
    <property type="entry name" value="PRK12904.1"/>
    <property type="match status" value="1"/>
</dbReference>
<protein>
    <recommendedName>
        <fullName evidence="16 17">Protein translocase subunit SecA</fullName>
        <ecNumber evidence="16">7.4.2.8</ecNumber>
    </recommendedName>
</protein>
<reference evidence="23" key="1">
    <citation type="submission" date="2017-08" db="EMBL/GenBank/DDBJ databases">
        <authorList>
            <person name="Varghese N."/>
            <person name="Submissions S."/>
        </authorList>
    </citation>
    <scope>NUCLEOTIDE SEQUENCE [LARGE SCALE GENOMIC DNA]</scope>
    <source>
        <strain evidence="23">JC22</strain>
    </source>
</reference>
<dbReference type="InterPro" id="IPR011130">
    <property type="entry name" value="SecA_preprotein_X-link_dom"/>
</dbReference>
<dbReference type="InterPro" id="IPR036266">
    <property type="entry name" value="SecA_Wing/Scaffold_sf"/>
</dbReference>
<dbReference type="Pfam" id="PF02810">
    <property type="entry name" value="SEC-C"/>
    <property type="match status" value="1"/>
</dbReference>
<feature type="domain" description="Helicase ATP-binding" evidence="19">
    <location>
        <begin position="99"/>
        <end position="257"/>
    </location>
</feature>
<dbReference type="InterPro" id="IPR036670">
    <property type="entry name" value="SecA_X-link_sf"/>
</dbReference>
<keyword evidence="7" id="KW-0479">Metal-binding</keyword>
<sequence length="847" mass="96186">MKLDTKWEVKIFMANILNKIFDPNKKELKKLNKIADQVEAYASQMEQLSDESLKEKTVEFKERYQNGETLEQLLPEAFAVCREASRRVLGMYPFRVQIMGAATLNEGNIAEMKTGEGKTLTATMSVYLNALTGKGVHVVTVNEYLASRDASEMGQLYNFLGLSVGLNLNSLSKEEKREAYAADITYSTNNELGFDYLRDNMVLYKEERVQRPLHYAVIDEVDSILIDEARTPLIISGQAGKTAKLYVQSNMFVRMLKADEDYTYDETTKGVTLTENGIGKAEKAFGIDNLFDLSHVRLLHAINQSLKAHVSMHRDVDYVVQDGEIIIVDGFTGRLMKGRRYSDGLHQAIEAKEAVEIQNESMTMATITFQNYFRMYEKLSGMTGTAKTEEEEFRNIYNMQVVVIPTNRPIARDDRPDLIFATMNGKFNAVAADIAERHKNGQPVLVGTVAIETSEIISQLLDKHKIPHNVLNAKNHEREAEIIANAGNRGAVTIATNMAGRGTDIKLGEGVLELGGLAVIGTERHESRRIDNQLRGRSGRQGDPGVTQFYLSLEDDLMRRFGSDKMKSMMTRLGMDDSQPIQSGMVSKAVESAQKRVEGNNFDARKRLLQYDDVLRQQREVIYKERRDVLETENMRALVENMIQESIENIVRVHTQGDQKEWKLKALEDYIQANLLEEGAVKASDLEGKSAEEMIQFIYAEVQKRYDEKEEALTPERMREFEKVILLRSIDTKWIDHIDAMDQLRQGIHLRAYGQTDPLREYEQEGFAMFEDMVASIREDVTKYAMKAQIRNNLEREEVAKGQAVNPKEEAAPKKKQPVRKAEDIKRNDPCPCGSGKKYKNCHGAQQ</sequence>
<proteinExistence type="inferred from homology"/>
<keyword evidence="14 16" id="KW-0472">Membrane</keyword>
<dbReference type="InterPro" id="IPR014018">
    <property type="entry name" value="SecA_motor_DEAD"/>
</dbReference>